<dbReference type="InterPro" id="IPR019888">
    <property type="entry name" value="Tscrpt_reg_AsnC-like"/>
</dbReference>
<dbReference type="InterPro" id="IPR019887">
    <property type="entry name" value="Tscrpt_reg_AsnC/Lrp_C"/>
</dbReference>
<keyword evidence="2 6" id="KW-0238">DNA-binding</keyword>
<sequence>MAPSTFPQQPVDLDAVDRRIIQELVNDARISNALLAQRTGIAPSTALLRTRALVERGVLTGYHAEVSLPAVGRSVQALISVRLRVHDRVLIDNFTQKMPQLPEVLSMFHTSGVTDYLLHIAVSSTEALRDWVLDNLATDESVGHTETTLVFGHHKGQGGPIPEEPGQVPAEHRAGTL</sequence>
<dbReference type="PRINTS" id="PR00033">
    <property type="entry name" value="HTHASNC"/>
</dbReference>
<organism evidence="6 7">
    <name type="scientific">Paeniglutamicibacter psychrophenolicus</name>
    <dbReference type="NCBI Taxonomy" id="257454"/>
    <lineage>
        <taxon>Bacteria</taxon>
        <taxon>Bacillati</taxon>
        <taxon>Actinomycetota</taxon>
        <taxon>Actinomycetes</taxon>
        <taxon>Micrococcales</taxon>
        <taxon>Micrococcaceae</taxon>
        <taxon>Paeniglutamicibacter</taxon>
    </lineage>
</organism>
<dbReference type="Proteomes" id="UP000766570">
    <property type="component" value="Unassembled WGS sequence"/>
</dbReference>
<accession>A0ABS4WD30</accession>
<keyword evidence="3" id="KW-0804">Transcription</keyword>
<evidence type="ECO:0000259" key="5">
    <source>
        <dbReference type="PROSITE" id="PS50956"/>
    </source>
</evidence>
<dbReference type="InterPro" id="IPR000485">
    <property type="entry name" value="AsnC-type_HTH_dom"/>
</dbReference>
<proteinExistence type="predicted"/>
<dbReference type="InterPro" id="IPR036390">
    <property type="entry name" value="WH_DNA-bd_sf"/>
</dbReference>
<dbReference type="Gene3D" id="1.10.10.10">
    <property type="entry name" value="Winged helix-like DNA-binding domain superfamily/Winged helix DNA-binding domain"/>
    <property type="match status" value="1"/>
</dbReference>
<feature type="domain" description="HTH asnC-type" evidence="5">
    <location>
        <begin position="13"/>
        <end position="74"/>
    </location>
</feature>
<dbReference type="PANTHER" id="PTHR30154">
    <property type="entry name" value="LEUCINE-RESPONSIVE REGULATORY PROTEIN"/>
    <property type="match status" value="1"/>
</dbReference>
<dbReference type="Gene3D" id="3.30.70.920">
    <property type="match status" value="1"/>
</dbReference>
<feature type="compositionally biased region" description="Low complexity" evidence="4">
    <location>
        <begin position="160"/>
        <end position="169"/>
    </location>
</feature>
<evidence type="ECO:0000256" key="3">
    <source>
        <dbReference type="ARBA" id="ARBA00023163"/>
    </source>
</evidence>
<gene>
    <name evidence="6" type="ORF">JOF46_002031</name>
</gene>
<evidence type="ECO:0000313" key="7">
    <source>
        <dbReference type="Proteomes" id="UP000766570"/>
    </source>
</evidence>
<dbReference type="PROSITE" id="PS50956">
    <property type="entry name" value="HTH_ASNC_2"/>
    <property type="match status" value="1"/>
</dbReference>
<dbReference type="Pfam" id="PF13412">
    <property type="entry name" value="HTH_24"/>
    <property type="match status" value="1"/>
</dbReference>
<evidence type="ECO:0000256" key="1">
    <source>
        <dbReference type="ARBA" id="ARBA00023015"/>
    </source>
</evidence>
<dbReference type="SUPFAM" id="SSF46785">
    <property type="entry name" value="Winged helix' DNA-binding domain"/>
    <property type="match status" value="1"/>
</dbReference>
<name>A0ABS4WD30_9MICC</name>
<keyword evidence="1" id="KW-0805">Transcription regulation</keyword>
<comment type="caution">
    <text evidence="6">The sequence shown here is derived from an EMBL/GenBank/DDBJ whole genome shotgun (WGS) entry which is preliminary data.</text>
</comment>
<reference evidence="6 7" key="1">
    <citation type="submission" date="2021-03" db="EMBL/GenBank/DDBJ databases">
        <title>Sequencing the genomes of 1000 actinobacteria strains.</title>
        <authorList>
            <person name="Klenk H.-P."/>
        </authorList>
    </citation>
    <scope>NUCLEOTIDE SEQUENCE [LARGE SCALE GENOMIC DNA]</scope>
    <source>
        <strain evidence="6 7">DSM 15454</strain>
    </source>
</reference>
<feature type="region of interest" description="Disordered" evidence="4">
    <location>
        <begin position="153"/>
        <end position="177"/>
    </location>
</feature>
<dbReference type="SMART" id="SM00344">
    <property type="entry name" value="HTH_ASNC"/>
    <property type="match status" value="1"/>
</dbReference>
<dbReference type="Pfam" id="PF01037">
    <property type="entry name" value="AsnC_trans_reg"/>
    <property type="match status" value="1"/>
</dbReference>
<dbReference type="PANTHER" id="PTHR30154:SF54">
    <property type="entry name" value="POSSIBLE TRANSCRIPTIONAL REGULATORY PROTEIN (PROBABLY LRP_ASNC-FAMILY)"/>
    <property type="match status" value="1"/>
</dbReference>
<dbReference type="SUPFAM" id="SSF54909">
    <property type="entry name" value="Dimeric alpha+beta barrel"/>
    <property type="match status" value="1"/>
</dbReference>
<dbReference type="InterPro" id="IPR011008">
    <property type="entry name" value="Dimeric_a/b-barrel"/>
</dbReference>
<dbReference type="InterPro" id="IPR036388">
    <property type="entry name" value="WH-like_DNA-bd_sf"/>
</dbReference>
<evidence type="ECO:0000256" key="4">
    <source>
        <dbReference type="SAM" id="MobiDB-lite"/>
    </source>
</evidence>
<keyword evidence="7" id="KW-1185">Reference proteome</keyword>
<protein>
    <submittedName>
        <fullName evidence="6">DNA-binding Lrp family transcriptional regulator</fullName>
    </submittedName>
</protein>
<dbReference type="GO" id="GO:0003677">
    <property type="term" value="F:DNA binding"/>
    <property type="evidence" value="ECO:0007669"/>
    <property type="project" value="UniProtKB-KW"/>
</dbReference>
<dbReference type="RefSeq" id="WP_209907185.1">
    <property type="nucleotide sequence ID" value="NZ_BAAAMI010000011.1"/>
</dbReference>
<dbReference type="EMBL" id="JAGIOE010000001">
    <property type="protein sequence ID" value="MBP2374119.1"/>
    <property type="molecule type" value="Genomic_DNA"/>
</dbReference>
<evidence type="ECO:0000313" key="6">
    <source>
        <dbReference type="EMBL" id="MBP2374119.1"/>
    </source>
</evidence>
<evidence type="ECO:0000256" key="2">
    <source>
        <dbReference type="ARBA" id="ARBA00023125"/>
    </source>
</evidence>